<dbReference type="Gene3D" id="1.10.132.80">
    <property type="match status" value="1"/>
</dbReference>
<organism evidence="1">
    <name type="scientific">marine sediment metagenome</name>
    <dbReference type="NCBI Taxonomy" id="412755"/>
    <lineage>
        <taxon>unclassified sequences</taxon>
        <taxon>metagenomes</taxon>
        <taxon>ecological metagenomes</taxon>
    </lineage>
</organism>
<evidence type="ECO:0000313" key="1">
    <source>
        <dbReference type="EMBL" id="GAG80283.1"/>
    </source>
</evidence>
<dbReference type="Pfam" id="PF16677">
    <property type="entry name" value="GP3_package"/>
    <property type="match status" value="1"/>
</dbReference>
<sequence>MDNHRNKDGTFATGHTYWQARTVHGQGKKFKTPEDLQKAVDAYFVRCDSGLTETIYNKRNGKEVTINTPIPYTIEGLVNMLSISRNCLKDYKWGKGYEAYHHIIRNARNKIQ</sequence>
<name>X1B813_9ZZZZ</name>
<comment type="caution">
    <text evidence="1">The sequence shown here is derived from an EMBL/GenBank/DDBJ whole genome shotgun (WGS) entry which is preliminary data.</text>
</comment>
<dbReference type="AlphaFoldDB" id="X1B813"/>
<accession>X1B813</accession>
<feature type="non-terminal residue" evidence="1">
    <location>
        <position position="112"/>
    </location>
</feature>
<protein>
    <submittedName>
        <fullName evidence="1">Uncharacterized protein</fullName>
    </submittedName>
</protein>
<proteinExistence type="predicted"/>
<dbReference type="EMBL" id="BART01018972">
    <property type="protein sequence ID" value="GAG80283.1"/>
    <property type="molecule type" value="Genomic_DNA"/>
</dbReference>
<reference evidence="1" key="1">
    <citation type="journal article" date="2014" name="Front. Microbiol.">
        <title>High frequency of phylogenetically diverse reductive dehalogenase-homologous genes in deep subseafloor sedimentary metagenomes.</title>
        <authorList>
            <person name="Kawai M."/>
            <person name="Futagami T."/>
            <person name="Toyoda A."/>
            <person name="Takaki Y."/>
            <person name="Nishi S."/>
            <person name="Hori S."/>
            <person name="Arai W."/>
            <person name="Tsubouchi T."/>
            <person name="Morono Y."/>
            <person name="Uchiyama I."/>
            <person name="Ito T."/>
            <person name="Fujiyama A."/>
            <person name="Inagaki F."/>
            <person name="Takami H."/>
        </authorList>
    </citation>
    <scope>NUCLEOTIDE SEQUENCE</scope>
    <source>
        <strain evidence="1">Expedition CK06-06</strain>
    </source>
</reference>
<dbReference type="InterPro" id="IPR032066">
    <property type="entry name" value="GP3_package"/>
</dbReference>
<gene>
    <name evidence="1" type="ORF">S01H4_35641</name>
</gene>